<proteinExistence type="inferred from homology"/>
<keyword evidence="2 6" id="KW-0963">Cytoplasm</keyword>
<keyword evidence="5 6" id="KW-0694">RNA-binding</keyword>
<keyword evidence="6" id="KW-0460">Magnesium</keyword>
<dbReference type="PANTHER" id="PTHR11252">
    <property type="entry name" value="POLYRIBONUCLEOTIDE NUCLEOTIDYLTRANSFERASE"/>
    <property type="match status" value="1"/>
</dbReference>
<dbReference type="GO" id="GO:0005829">
    <property type="term" value="C:cytosol"/>
    <property type="evidence" value="ECO:0007669"/>
    <property type="project" value="TreeGrafter"/>
</dbReference>
<evidence type="ECO:0000259" key="8">
    <source>
        <dbReference type="PROSITE" id="PS50126"/>
    </source>
</evidence>
<dbReference type="SUPFAM" id="SSF54211">
    <property type="entry name" value="Ribosomal protein S5 domain 2-like"/>
    <property type="match status" value="2"/>
</dbReference>
<dbReference type="GO" id="GO:0003723">
    <property type="term" value="F:RNA binding"/>
    <property type="evidence" value="ECO:0007669"/>
    <property type="project" value="UniProtKB-UniRule"/>
</dbReference>
<comment type="catalytic activity">
    <reaction evidence="6">
        <text>RNA(n+1) + phosphate = RNA(n) + a ribonucleoside 5'-diphosphate</text>
        <dbReference type="Rhea" id="RHEA:22096"/>
        <dbReference type="Rhea" id="RHEA-COMP:14527"/>
        <dbReference type="Rhea" id="RHEA-COMP:17342"/>
        <dbReference type="ChEBI" id="CHEBI:43474"/>
        <dbReference type="ChEBI" id="CHEBI:57930"/>
        <dbReference type="ChEBI" id="CHEBI:140395"/>
        <dbReference type="EC" id="2.7.7.8"/>
    </reaction>
</comment>
<comment type="subcellular location">
    <subcellularLocation>
        <location evidence="6">Cytoplasm</location>
    </subcellularLocation>
</comment>
<dbReference type="InterPro" id="IPR012162">
    <property type="entry name" value="PNPase"/>
</dbReference>
<name>A0A0G0VVC6_9BACT</name>
<evidence type="ECO:0000313" key="9">
    <source>
        <dbReference type="EMBL" id="KKS04775.1"/>
    </source>
</evidence>
<dbReference type="NCBIfam" id="NF008805">
    <property type="entry name" value="PRK11824.1"/>
    <property type="match status" value="1"/>
</dbReference>
<dbReference type="InterPro" id="IPR004087">
    <property type="entry name" value="KH_dom"/>
</dbReference>
<evidence type="ECO:0000256" key="6">
    <source>
        <dbReference type="HAMAP-Rule" id="MF_01595"/>
    </source>
</evidence>
<evidence type="ECO:0000256" key="5">
    <source>
        <dbReference type="ARBA" id="ARBA00022884"/>
    </source>
</evidence>
<dbReference type="SUPFAM" id="SSF55666">
    <property type="entry name" value="Ribonuclease PH domain 2-like"/>
    <property type="match status" value="2"/>
</dbReference>
<dbReference type="InterPro" id="IPR036612">
    <property type="entry name" value="KH_dom_type_1_sf"/>
</dbReference>
<dbReference type="AlphaFoldDB" id="A0A0G0VVC6"/>
<dbReference type="Gene3D" id="3.30.1370.10">
    <property type="entry name" value="K Homology domain, type 1"/>
    <property type="match status" value="1"/>
</dbReference>
<dbReference type="EMBL" id="LCBC01000003">
    <property type="protein sequence ID" value="KKS04775.1"/>
    <property type="molecule type" value="Genomic_DNA"/>
</dbReference>
<dbReference type="SUPFAM" id="SSF54791">
    <property type="entry name" value="Eukaryotic type KH-domain (KH-domain type I)"/>
    <property type="match status" value="1"/>
</dbReference>
<gene>
    <name evidence="6" type="primary">pnp</name>
    <name evidence="9" type="ORF">UU56_C0003G0063</name>
</gene>
<dbReference type="GO" id="GO:0000287">
    <property type="term" value="F:magnesium ion binding"/>
    <property type="evidence" value="ECO:0007669"/>
    <property type="project" value="UniProtKB-UniRule"/>
</dbReference>
<dbReference type="HAMAP" id="MF_01595">
    <property type="entry name" value="PNPase"/>
    <property type="match status" value="1"/>
</dbReference>
<accession>A0A0G0VVC6</accession>
<dbReference type="PANTHER" id="PTHR11252:SF0">
    <property type="entry name" value="POLYRIBONUCLEOTIDE NUCLEOTIDYLTRANSFERASE 1, MITOCHONDRIAL"/>
    <property type="match status" value="1"/>
</dbReference>
<dbReference type="CDD" id="cd04472">
    <property type="entry name" value="S1_PNPase"/>
    <property type="match status" value="1"/>
</dbReference>
<evidence type="ECO:0000256" key="4">
    <source>
        <dbReference type="ARBA" id="ARBA00022695"/>
    </source>
</evidence>
<dbReference type="PROSITE" id="PS50084">
    <property type="entry name" value="KH_TYPE_1"/>
    <property type="match status" value="1"/>
</dbReference>
<dbReference type="FunFam" id="3.30.230.70:FF:000001">
    <property type="entry name" value="Polyribonucleotide nucleotidyltransferase"/>
    <property type="match status" value="1"/>
</dbReference>
<evidence type="ECO:0000256" key="2">
    <source>
        <dbReference type="ARBA" id="ARBA00022490"/>
    </source>
</evidence>
<dbReference type="InterPro" id="IPR003029">
    <property type="entry name" value="S1_domain"/>
</dbReference>
<evidence type="ECO:0000313" key="10">
    <source>
        <dbReference type="Proteomes" id="UP000034493"/>
    </source>
</evidence>
<comment type="caution">
    <text evidence="9">The sequence shown here is derived from an EMBL/GenBank/DDBJ whole genome shotgun (WGS) entry which is preliminary data.</text>
</comment>
<dbReference type="CDD" id="cd11364">
    <property type="entry name" value="RNase_PH_PNPase_2"/>
    <property type="match status" value="1"/>
</dbReference>
<dbReference type="InterPro" id="IPR015848">
    <property type="entry name" value="PNPase_PH_RNA-bd_bac/org-type"/>
</dbReference>
<comment type="cofactor">
    <cofactor evidence="6">
        <name>Mg(2+)</name>
        <dbReference type="ChEBI" id="CHEBI:18420"/>
    </cofactor>
</comment>
<organism evidence="9 10">
    <name type="scientific">Candidatus Curtissbacteria bacterium GW2011_GWA2_41_24</name>
    <dbReference type="NCBI Taxonomy" id="1618411"/>
    <lineage>
        <taxon>Bacteria</taxon>
        <taxon>Candidatus Curtissiibacteriota</taxon>
    </lineage>
</organism>
<feature type="region of interest" description="Disordered" evidence="7">
    <location>
        <begin position="718"/>
        <end position="756"/>
    </location>
</feature>
<dbReference type="GO" id="GO:0004654">
    <property type="term" value="F:polyribonucleotide nucleotidyltransferase activity"/>
    <property type="evidence" value="ECO:0007669"/>
    <property type="project" value="UniProtKB-UniRule"/>
</dbReference>
<evidence type="ECO:0000256" key="3">
    <source>
        <dbReference type="ARBA" id="ARBA00022679"/>
    </source>
</evidence>
<dbReference type="PIRSF" id="PIRSF005499">
    <property type="entry name" value="PNPase"/>
    <property type="match status" value="1"/>
</dbReference>
<dbReference type="Pfam" id="PF03726">
    <property type="entry name" value="PNPase"/>
    <property type="match status" value="1"/>
</dbReference>
<dbReference type="InterPro" id="IPR004088">
    <property type="entry name" value="KH_dom_type_1"/>
</dbReference>
<sequence length="756" mass="83085">MFLAPRFLTPQNPHLNYLYLMPKIIRKEIELAGKKFILETGELASHANGAVLATYGETVVLATVVAQPASPEVDFFPLAVDYEERLYAGGKISTSRFIKREGRPKEEAILTSRLIDRSIRPLFPKDYQAEVQVIITVLSVDQENEPDIVALIAASAALSISDIPWNGPIAGLRIGRQNGGYLLNPTESEKEFSSLDLIVVSARDEVVMIEAKADEVDEKSIAGAVKFAVVESKKVISLIEEFTKEAGLTKQTYQAEKLPAQKEKAILEFIEKNIIKDLEEPHKAQDEKWFSQSLEKLETEFETEEGEITSKHLSNLLDGVVANFLRQRILVQKKRIDGRSPDEIRSITARVSVLPRTHGSGFFQRGETQVLSIVTLGSPALEQLIEGMGGEETKKYMHHYNFPPFSTGEVRRLGPPGRREIGHGSLAEKALVPVLPSTDVFPYTIRVVSEVLSSAGSTSMAACCGSTLALMDAGVPIKEVVAGISIGLITDKKDKSKYVLLTDIAYQEDAQGDMDFKIAGTKNGITAIQMDIKLDGISQKIVEETLEKARLARLSILENILATIPIAREKISKYAPTVILVKIDPAKIGEVIGSGGKTINKIIAATGCAIDINDEGTVTISGKDPQAAKKAADWIEGIVKEVKPGEIYTGKVSRILPFGAMVEILPGKEGLVSSSQLASYRVNRVEDVVKIGQELKVRVIEIDDQGRVNLSARFDEGASQPFSGQIGNGPRRDFAPRRFDRRHQRGPDRRRPPKRY</sequence>
<comment type="function">
    <text evidence="6">Involved in mRNA degradation. Catalyzes the phosphorolysis of single-stranded polyribonucleotides processively in the 3'- to 5'-direction.</text>
</comment>
<dbReference type="InterPro" id="IPR036345">
    <property type="entry name" value="ExoRNase_PH_dom2_sf"/>
</dbReference>
<keyword evidence="4 6" id="KW-0548">Nucleotidyltransferase</keyword>
<feature type="binding site" evidence="6">
    <location>
        <position position="515"/>
    </location>
    <ligand>
        <name>Mg(2+)</name>
        <dbReference type="ChEBI" id="CHEBI:18420"/>
    </ligand>
</feature>
<dbReference type="PATRIC" id="fig|1618411.3.peg.276"/>
<dbReference type="SUPFAM" id="SSF50249">
    <property type="entry name" value="Nucleic acid-binding proteins"/>
    <property type="match status" value="1"/>
</dbReference>
<dbReference type="PROSITE" id="PS50126">
    <property type="entry name" value="S1"/>
    <property type="match status" value="1"/>
</dbReference>
<evidence type="ECO:0000256" key="1">
    <source>
        <dbReference type="ARBA" id="ARBA00007404"/>
    </source>
</evidence>
<dbReference type="Pfam" id="PF00013">
    <property type="entry name" value="KH_1"/>
    <property type="match status" value="1"/>
</dbReference>
<dbReference type="InterPro" id="IPR001247">
    <property type="entry name" value="ExoRNase_PH_dom1"/>
</dbReference>
<dbReference type="NCBIfam" id="TIGR03591">
    <property type="entry name" value="polynuc_phos"/>
    <property type="match status" value="1"/>
</dbReference>
<dbReference type="GO" id="GO:0000175">
    <property type="term" value="F:3'-5'-RNA exonuclease activity"/>
    <property type="evidence" value="ECO:0007669"/>
    <property type="project" value="TreeGrafter"/>
</dbReference>
<dbReference type="Gene3D" id="2.40.50.140">
    <property type="entry name" value="Nucleic acid-binding proteins"/>
    <property type="match status" value="1"/>
</dbReference>
<protein>
    <recommendedName>
        <fullName evidence="6">Polyribonucleotide nucleotidyltransferase</fullName>
        <ecNumber evidence="6">2.7.7.8</ecNumber>
    </recommendedName>
    <alternativeName>
        <fullName evidence="6">Polynucleotide phosphorylase</fullName>
        <shortName evidence="6">PNPase</shortName>
    </alternativeName>
</protein>
<feature type="binding site" evidence="6">
    <location>
        <position position="509"/>
    </location>
    <ligand>
        <name>Mg(2+)</name>
        <dbReference type="ChEBI" id="CHEBI:18420"/>
    </ligand>
</feature>
<dbReference type="InterPro" id="IPR020568">
    <property type="entry name" value="Ribosomal_Su5_D2-typ_SF"/>
</dbReference>
<dbReference type="SMART" id="SM00316">
    <property type="entry name" value="S1"/>
    <property type="match status" value="1"/>
</dbReference>
<dbReference type="InterPro" id="IPR012340">
    <property type="entry name" value="NA-bd_OB-fold"/>
</dbReference>
<evidence type="ECO:0000256" key="7">
    <source>
        <dbReference type="SAM" id="MobiDB-lite"/>
    </source>
</evidence>
<dbReference type="Pfam" id="PF03725">
    <property type="entry name" value="RNase_PH_C"/>
    <property type="match status" value="2"/>
</dbReference>
<dbReference type="InterPro" id="IPR027408">
    <property type="entry name" value="PNPase/RNase_PH_dom_sf"/>
</dbReference>
<dbReference type="InterPro" id="IPR015847">
    <property type="entry name" value="ExoRNase_PH_dom2"/>
</dbReference>
<reference evidence="9 10" key="1">
    <citation type="journal article" date="2015" name="Nature">
        <title>rRNA introns, odd ribosomes, and small enigmatic genomes across a large radiation of phyla.</title>
        <authorList>
            <person name="Brown C.T."/>
            <person name="Hug L.A."/>
            <person name="Thomas B.C."/>
            <person name="Sharon I."/>
            <person name="Castelle C.J."/>
            <person name="Singh A."/>
            <person name="Wilkins M.J."/>
            <person name="Williams K.H."/>
            <person name="Banfield J.F."/>
        </authorList>
    </citation>
    <scope>NUCLEOTIDE SEQUENCE [LARGE SCALE GENOMIC DNA]</scope>
</reference>
<dbReference type="CDD" id="cd02393">
    <property type="entry name" value="KH-I_PNPase"/>
    <property type="match status" value="1"/>
</dbReference>
<dbReference type="Pfam" id="PF01138">
    <property type="entry name" value="RNase_PH"/>
    <property type="match status" value="2"/>
</dbReference>
<dbReference type="SMART" id="SM00322">
    <property type="entry name" value="KH"/>
    <property type="match status" value="1"/>
</dbReference>
<dbReference type="EC" id="2.7.7.8" evidence="6"/>
<dbReference type="GO" id="GO:0006402">
    <property type="term" value="P:mRNA catabolic process"/>
    <property type="evidence" value="ECO:0007669"/>
    <property type="project" value="UniProtKB-UniRule"/>
</dbReference>
<comment type="similarity">
    <text evidence="1 6">Belongs to the polyribonucleotide nucleotidyltransferase family.</text>
</comment>
<dbReference type="Pfam" id="PF00575">
    <property type="entry name" value="S1"/>
    <property type="match status" value="1"/>
</dbReference>
<dbReference type="Proteomes" id="UP000034493">
    <property type="component" value="Unassembled WGS sequence"/>
</dbReference>
<feature type="domain" description="S1 motif" evidence="8">
    <location>
        <begin position="645"/>
        <end position="713"/>
    </location>
</feature>
<keyword evidence="3 6" id="KW-0808">Transferase</keyword>
<dbReference type="FunFam" id="3.30.1370.10:FF:000001">
    <property type="entry name" value="Polyribonucleotide nucleotidyltransferase"/>
    <property type="match status" value="1"/>
</dbReference>
<dbReference type="GO" id="GO:0006396">
    <property type="term" value="P:RNA processing"/>
    <property type="evidence" value="ECO:0007669"/>
    <property type="project" value="InterPro"/>
</dbReference>
<keyword evidence="6" id="KW-0479">Metal-binding</keyword>
<dbReference type="Gene3D" id="3.30.230.70">
    <property type="entry name" value="GHMP Kinase, N-terminal domain"/>
    <property type="match status" value="2"/>
</dbReference>